<dbReference type="Pfam" id="PF25455">
    <property type="entry name" value="Beta-barrel_CAF17_C"/>
    <property type="match status" value="1"/>
</dbReference>
<name>A0ABW5BIV8_9PROT</name>
<accession>A0ABW5BIV8</accession>
<dbReference type="InterPro" id="IPR045179">
    <property type="entry name" value="YgfZ/GcvT"/>
</dbReference>
<proteinExistence type="predicted"/>
<keyword evidence="4" id="KW-1185">Reference proteome</keyword>
<dbReference type="InterPro" id="IPR057460">
    <property type="entry name" value="CAF17_C"/>
</dbReference>
<dbReference type="SUPFAM" id="SSF103025">
    <property type="entry name" value="Folate-binding domain"/>
    <property type="match status" value="1"/>
</dbReference>
<dbReference type="EMBL" id="JBHUII010000004">
    <property type="protein sequence ID" value="MFD2206072.1"/>
    <property type="molecule type" value="Genomic_DNA"/>
</dbReference>
<evidence type="ECO:0000256" key="1">
    <source>
        <dbReference type="ARBA" id="ARBA00022946"/>
    </source>
</evidence>
<dbReference type="InterPro" id="IPR027266">
    <property type="entry name" value="TrmE/GcvT-like"/>
</dbReference>
<dbReference type="NCBIfam" id="TIGR03317">
    <property type="entry name" value="ygfZ_signature"/>
    <property type="match status" value="1"/>
</dbReference>
<keyword evidence="1" id="KW-0809">Transit peptide</keyword>
<feature type="domain" description="CAF17 C-terminal" evidence="2">
    <location>
        <begin position="227"/>
        <end position="293"/>
    </location>
</feature>
<dbReference type="Gene3D" id="3.30.1360.120">
    <property type="entry name" value="Probable tRNA modification gtpase trme, domain 1"/>
    <property type="match status" value="1"/>
</dbReference>
<dbReference type="PIRSF" id="PIRSF006487">
    <property type="entry name" value="GcvT"/>
    <property type="match status" value="1"/>
</dbReference>
<sequence length="297" mass="32827">MSDLRVIPLHHRTVLKLAGEDLVPFLQGVITQDITKVTPENAVWSALLTAQGKFLHEFFIIYNPEGGVFVDCEKERAPDLIRRLKLYKMRSKASLDLTGDDYTVVAIIGQDAAPSLGLELKKGASCHKDKSIIFVDPRHLGIGARAIIPTDQLDTFITTNNLNETSLDAYDQLRISLGIPDGSRDLEVEKSILLENGFNELSAIDWDKGCYIGQELTARTKYRALIKKRLVPVTLIGSTPEIGTDITLDGKNVGILRSTYGDQGLATLRIDAIGSDRLLCHDTNITPNMPDWIEITS</sequence>
<dbReference type="InterPro" id="IPR017703">
    <property type="entry name" value="YgfZ/GCV_T_CS"/>
</dbReference>
<dbReference type="RefSeq" id="WP_380251295.1">
    <property type="nucleotide sequence ID" value="NZ_JBHUII010000004.1"/>
</dbReference>
<dbReference type="Proteomes" id="UP001597294">
    <property type="component" value="Unassembled WGS sequence"/>
</dbReference>
<dbReference type="PANTHER" id="PTHR22602:SF0">
    <property type="entry name" value="TRANSFERASE CAF17, MITOCHONDRIAL-RELATED"/>
    <property type="match status" value="1"/>
</dbReference>
<evidence type="ECO:0000313" key="3">
    <source>
        <dbReference type="EMBL" id="MFD2206072.1"/>
    </source>
</evidence>
<organism evidence="3 4">
    <name type="scientific">Kiloniella antarctica</name>
    <dbReference type="NCBI Taxonomy" id="1550907"/>
    <lineage>
        <taxon>Bacteria</taxon>
        <taxon>Pseudomonadati</taxon>
        <taxon>Pseudomonadota</taxon>
        <taxon>Alphaproteobacteria</taxon>
        <taxon>Rhodospirillales</taxon>
        <taxon>Kiloniellaceae</taxon>
        <taxon>Kiloniella</taxon>
    </lineage>
</organism>
<evidence type="ECO:0000313" key="4">
    <source>
        <dbReference type="Proteomes" id="UP001597294"/>
    </source>
</evidence>
<reference evidence="4" key="1">
    <citation type="journal article" date="2019" name="Int. J. Syst. Evol. Microbiol.">
        <title>The Global Catalogue of Microorganisms (GCM) 10K type strain sequencing project: providing services to taxonomists for standard genome sequencing and annotation.</title>
        <authorList>
            <consortium name="The Broad Institute Genomics Platform"/>
            <consortium name="The Broad Institute Genome Sequencing Center for Infectious Disease"/>
            <person name="Wu L."/>
            <person name="Ma J."/>
        </authorList>
    </citation>
    <scope>NUCLEOTIDE SEQUENCE [LARGE SCALE GENOMIC DNA]</scope>
    <source>
        <strain evidence="4">CGMCC 4.7192</strain>
    </source>
</reference>
<dbReference type="PANTHER" id="PTHR22602">
    <property type="entry name" value="TRANSFERASE CAF17, MITOCHONDRIAL-RELATED"/>
    <property type="match status" value="1"/>
</dbReference>
<gene>
    <name evidence="3" type="ORF">ACFSKO_10630</name>
</gene>
<evidence type="ECO:0000259" key="2">
    <source>
        <dbReference type="Pfam" id="PF25455"/>
    </source>
</evidence>
<protein>
    <submittedName>
        <fullName evidence="3">YgfZ/GcvT domain-containing protein</fullName>
    </submittedName>
</protein>
<comment type="caution">
    <text evidence="3">The sequence shown here is derived from an EMBL/GenBank/DDBJ whole genome shotgun (WGS) entry which is preliminary data.</text>
</comment>